<dbReference type="AlphaFoldDB" id="A0A1G4KQ92"/>
<reference evidence="1 2" key="2">
    <citation type="journal article" date="2016" name="FEMS Yeast Res.">
        <title>Curation of the genome annotation of Pichia pastoris (Komagataella phaffii) CBS7435 from gene level to protein function.</title>
        <authorList>
            <person name="Valli M."/>
            <person name="Tatto N.E."/>
            <person name="Peymann A."/>
            <person name="Gruber C."/>
            <person name="Landes N."/>
            <person name="Ekker H."/>
            <person name="Thallinger G.G."/>
            <person name="Mattanovich D."/>
            <person name="Gasser B."/>
            <person name="Graf A.B."/>
        </authorList>
    </citation>
    <scope>GENOME REANNOTATION</scope>
    <source>
        <strain evidence="1 2">ATCC 76273 / CBS 7435 / CECT 11047 / NRRL Y-11430 / Wegner 21-1</strain>
    </source>
</reference>
<organism evidence="1 2">
    <name type="scientific">Komagataella phaffii (strain ATCC 76273 / CBS 7435 / CECT 11047 / NRRL Y-11430 / Wegner 21-1)</name>
    <name type="common">Yeast</name>
    <name type="synonym">Pichia pastoris</name>
    <dbReference type="NCBI Taxonomy" id="981350"/>
    <lineage>
        <taxon>Eukaryota</taxon>
        <taxon>Fungi</taxon>
        <taxon>Dikarya</taxon>
        <taxon>Ascomycota</taxon>
        <taxon>Saccharomycotina</taxon>
        <taxon>Pichiomycetes</taxon>
        <taxon>Pichiales</taxon>
        <taxon>Pichiaceae</taxon>
        <taxon>Komagataella</taxon>
    </lineage>
</organism>
<name>A0A1G4KQ92_KOMPC</name>
<evidence type="ECO:0000313" key="2">
    <source>
        <dbReference type="Proteomes" id="UP000006853"/>
    </source>
</evidence>
<evidence type="ECO:0000313" key="1">
    <source>
        <dbReference type="EMBL" id="SCV12177.1"/>
    </source>
</evidence>
<gene>
    <name evidence="1" type="primary">NUUM</name>
    <name evidence="1" type="ordered locus">PP7435_Chr3-1644</name>
</gene>
<protein>
    <submittedName>
        <fullName evidence="1">Subunit of mitochondrial NADH:ubiquinone oxidoreductase (Complex I)</fullName>
    </submittedName>
</protein>
<reference evidence="1 2" key="1">
    <citation type="journal article" date="2011" name="J. Biotechnol.">
        <title>High-quality genome sequence of Pichia pastoris CBS7435.</title>
        <authorList>
            <person name="Kuberl A."/>
            <person name="Schneider J."/>
            <person name="Thallinger G.G."/>
            <person name="Anderl I."/>
            <person name="Wibberg D."/>
            <person name="Hajek T."/>
            <person name="Jaenicke S."/>
            <person name="Brinkrolf K."/>
            <person name="Goesmann A."/>
            <person name="Szczepanowski R."/>
            <person name="Puhler A."/>
            <person name="Schwab H."/>
            <person name="Glieder A."/>
            <person name="Pichler H."/>
        </authorList>
    </citation>
    <scope>NUCLEOTIDE SEQUENCE [LARGE SCALE GENOMIC DNA]</scope>
    <source>
        <strain evidence="2">ATCC 76273 / CBS 7435 / CECT 11047 / NRRL Y-11430 / Wegner 21-1</strain>
    </source>
</reference>
<dbReference type="Proteomes" id="UP000006853">
    <property type="component" value="Chromosome 3"/>
</dbReference>
<keyword evidence="1" id="KW-0830">Ubiquinone</keyword>
<keyword evidence="2" id="KW-1185">Reference proteome</keyword>
<accession>A0A1G4KQ92</accession>
<proteinExistence type="predicted"/>
<sequence>MSGHHIHTPSYIKPPTGGWNFTPANWKQNTVLVLVGFTACCVGLYKLGEAGSYNPKLKYKEEELSRWNQSAKKN</sequence>
<dbReference type="EMBL" id="FR839630">
    <property type="protein sequence ID" value="SCV12177.1"/>
    <property type="molecule type" value="Genomic_DNA"/>
</dbReference>